<keyword evidence="3 11" id="KW-0479">Metal-binding</keyword>
<dbReference type="Gene3D" id="1.10.287.110">
    <property type="entry name" value="DnaJ domain"/>
    <property type="match status" value="1"/>
</dbReference>
<comment type="caution">
    <text evidence="11">Lacks conserved residue(s) required for the propagation of feature annotation.</text>
</comment>
<dbReference type="Pfam" id="PF00684">
    <property type="entry name" value="DnaJ_CXXCXGXG"/>
    <property type="match status" value="1"/>
</dbReference>
<evidence type="ECO:0000256" key="7">
    <source>
        <dbReference type="ARBA" id="ARBA00023016"/>
    </source>
</evidence>
<dbReference type="GO" id="GO:0005524">
    <property type="term" value="F:ATP binding"/>
    <property type="evidence" value="ECO:0007669"/>
    <property type="project" value="InterPro"/>
</dbReference>
<dbReference type="Gene3D" id="2.10.230.10">
    <property type="entry name" value="Heat shock protein DnaJ, cysteine-rich domain"/>
    <property type="match status" value="1"/>
</dbReference>
<dbReference type="SUPFAM" id="SSF49493">
    <property type="entry name" value="HSP40/DnaJ peptide-binding domain"/>
    <property type="match status" value="2"/>
</dbReference>
<dbReference type="NCBIfam" id="NF008035">
    <property type="entry name" value="PRK10767.1"/>
    <property type="match status" value="1"/>
</dbReference>
<feature type="binding site" evidence="11">
    <location>
        <position position="140"/>
    </location>
    <ligand>
        <name>Zn(2+)</name>
        <dbReference type="ChEBI" id="CHEBI:29105"/>
        <label>1</label>
    </ligand>
</feature>
<dbReference type="PROSITE" id="PS00636">
    <property type="entry name" value="DNAJ_1"/>
    <property type="match status" value="1"/>
</dbReference>
<feature type="binding site" evidence="11">
    <location>
        <position position="183"/>
    </location>
    <ligand>
        <name>Zn(2+)</name>
        <dbReference type="ChEBI" id="CHEBI:29105"/>
        <label>2</label>
    </ligand>
</feature>
<evidence type="ECO:0000256" key="10">
    <source>
        <dbReference type="ARBA" id="ARBA00067609"/>
    </source>
</evidence>
<feature type="domain" description="CR-type" evidence="14">
    <location>
        <begin position="127"/>
        <end position="209"/>
    </location>
</feature>
<dbReference type="InterPro" id="IPR018253">
    <property type="entry name" value="DnaJ_domain_CS"/>
</dbReference>
<dbReference type="HAMAP" id="MF_01152">
    <property type="entry name" value="DnaJ"/>
    <property type="match status" value="1"/>
</dbReference>
<feature type="binding site" evidence="11">
    <location>
        <position position="197"/>
    </location>
    <ligand>
        <name>Zn(2+)</name>
        <dbReference type="ChEBI" id="CHEBI:29105"/>
        <label>1</label>
    </ligand>
</feature>
<keyword evidence="8 11" id="KW-0143">Chaperone</keyword>
<evidence type="ECO:0000256" key="4">
    <source>
        <dbReference type="ARBA" id="ARBA00022737"/>
    </source>
</evidence>
<dbReference type="InterPro" id="IPR001623">
    <property type="entry name" value="DnaJ_domain"/>
</dbReference>
<comment type="function">
    <text evidence="11">Participates actively in the response to hyperosmotic and heat shock by preventing the aggregation of stress-denatured proteins and by disaggregating proteins, also in an autonomous, DnaK-independent fashion. Unfolded proteins bind initially to DnaJ; upon interaction with the DnaJ-bound protein, DnaK hydrolyzes its bound ATP, resulting in the formation of a stable complex. GrpE releases ADP from DnaK; ATP binding to DnaK triggers the release of the substrate protein, thus completing the reaction cycle. Several rounds of ATP-dependent interactions between DnaJ, DnaK and GrpE are required for fully efficient folding. Also involved, together with DnaK and GrpE, in the DNA replication of plasmids through activation of initiation proteins.</text>
</comment>
<dbReference type="InterPro" id="IPR036869">
    <property type="entry name" value="J_dom_sf"/>
</dbReference>
<keyword evidence="2 11" id="KW-0235">DNA replication</keyword>
<feature type="binding site" evidence="11">
    <location>
        <position position="160"/>
    </location>
    <ligand>
        <name>Zn(2+)</name>
        <dbReference type="ChEBI" id="CHEBI:29105"/>
        <label>2</label>
    </ligand>
</feature>
<comment type="cofactor">
    <cofactor evidence="11">
        <name>Zn(2+)</name>
        <dbReference type="ChEBI" id="CHEBI:29105"/>
    </cofactor>
    <text evidence="11">Binds 2 Zn(2+) ions per monomer.</text>
</comment>
<dbReference type="EMBL" id="JACHDR010000001">
    <property type="protein sequence ID" value="MBB5511944.1"/>
    <property type="molecule type" value="Genomic_DNA"/>
</dbReference>
<dbReference type="SUPFAM" id="SSF46565">
    <property type="entry name" value="Chaperone J-domain"/>
    <property type="match status" value="1"/>
</dbReference>
<evidence type="ECO:0000313" key="15">
    <source>
        <dbReference type="EMBL" id="MBB5511944.1"/>
    </source>
</evidence>
<dbReference type="PROSITE" id="PS51188">
    <property type="entry name" value="ZF_CR"/>
    <property type="match status" value="1"/>
</dbReference>
<comment type="subcellular location">
    <subcellularLocation>
        <location evidence="11">Cytoplasm</location>
    </subcellularLocation>
</comment>
<dbReference type="GO" id="GO:0005737">
    <property type="term" value="C:cytoplasm"/>
    <property type="evidence" value="ECO:0007669"/>
    <property type="project" value="UniProtKB-SubCell"/>
</dbReference>
<evidence type="ECO:0000256" key="6">
    <source>
        <dbReference type="ARBA" id="ARBA00022833"/>
    </source>
</evidence>
<dbReference type="GO" id="GO:0031072">
    <property type="term" value="F:heat shock protein binding"/>
    <property type="evidence" value="ECO:0007669"/>
    <property type="project" value="InterPro"/>
</dbReference>
<comment type="caution">
    <text evidence="15">The sequence shown here is derived from an EMBL/GenBank/DDBJ whole genome shotgun (WGS) entry which is preliminary data.</text>
</comment>
<dbReference type="GO" id="GO:0042026">
    <property type="term" value="P:protein refolding"/>
    <property type="evidence" value="ECO:0007669"/>
    <property type="project" value="TreeGrafter"/>
</dbReference>
<evidence type="ECO:0000256" key="5">
    <source>
        <dbReference type="ARBA" id="ARBA00022771"/>
    </source>
</evidence>
<dbReference type="CDD" id="cd06257">
    <property type="entry name" value="DnaJ"/>
    <property type="match status" value="1"/>
</dbReference>
<reference evidence="15 16" key="1">
    <citation type="submission" date="2020-08" db="EMBL/GenBank/DDBJ databases">
        <title>Sequencing the genomes of 1000 actinobacteria strains.</title>
        <authorList>
            <person name="Klenk H.-P."/>
        </authorList>
    </citation>
    <scope>NUCLEOTIDE SEQUENCE [LARGE SCALE GENOMIC DNA]</scope>
    <source>
        <strain evidence="15 16">DSM 105783</strain>
    </source>
</reference>
<proteinExistence type="inferred from homology"/>
<dbReference type="PANTHER" id="PTHR43096">
    <property type="entry name" value="DNAJ HOMOLOG 1, MITOCHONDRIAL-RELATED"/>
    <property type="match status" value="1"/>
</dbReference>
<evidence type="ECO:0000256" key="11">
    <source>
        <dbReference type="HAMAP-Rule" id="MF_01152"/>
    </source>
</evidence>
<organism evidence="15 16">
    <name type="scientific">Neomicrococcus aestuarii</name>
    <dbReference type="NCBI Taxonomy" id="556325"/>
    <lineage>
        <taxon>Bacteria</taxon>
        <taxon>Bacillati</taxon>
        <taxon>Actinomycetota</taxon>
        <taxon>Actinomycetes</taxon>
        <taxon>Micrococcales</taxon>
        <taxon>Micrococcaceae</taxon>
        <taxon>Neomicrococcus</taxon>
    </lineage>
</organism>
<protein>
    <recommendedName>
        <fullName evidence="10 11">Chaperone protein DnaJ</fullName>
    </recommendedName>
</protein>
<dbReference type="InterPro" id="IPR008971">
    <property type="entry name" value="HSP40/DnaJ_pept-bd"/>
</dbReference>
<dbReference type="Pfam" id="PF00226">
    <property type="entry name" value="DnaJ"/>
    <property type="match status" value="1"/>
</dbReference>
<dbReference type="Pfam" id="PF01556">
    <property type="entry name" value="DnaJ_C"/>
    <property type="match status" value="1"/>
</dbReference>
<keyword evidence="1 11" id="KW-0963">Cytoplasm</keyword>
<dbReference type="SUPFAM" id="SSF57938">
    <property type="entry name" value="DnaJ/Hsp40 cysteine-rich domain"/>
    <property type="match status" value="1"/>
</dbReference>
<accession>A0A7W8TS78</accession>
<keyword evidence="4 11" id="KW-0677">Repeat</keyword>
<keyword evidence="6 11" id="KW-0862">Zinc</keyword>
<feature type="binding site" evidence="11">
    <location>
        <position position="200"/>
    </location>
    <ligand>
        <name>Zn(2+)</name>
        <dbReference type="ChEBI" id="CHEBI:29105"/>
        <label>1</label>
    </ligand>
</feature>
<dbReference type="GO" id="GO:0051082">
    <property type="term" value="F:unfolded protein binding"/>
    <property type="evidence" value="ECO:0007669"/>
    <property type="project" value="UniProtKB-UniRule"/>
</dbReference>
<sequence length="374" mass="40241">MATHYEVLGVSQDATAEEIKKAYRKLARKLHPDINPGAEAAEEFKLVTRAYEVLSDPDKRNIYDQTGNENGTSQGFGGGAGDFGFGDIFEQFFGAASGAGQGPIPRTSRGRDALITATIELKDAVQGTVYPLDIETAVTCPVCDGSCCEAGTQPETCTICRGRGQVQRPVRSFLGQMMTLETCSACRGHGTIIPSPCRECQGQGRIRERVTKQLKIPAGVSTGTRIRLDSQGEVGPGGGPAGDLYVEIDVKRHAVFEREGNDLHAEVTLPMTAASLGTTVKLDTFDGSKDVTVDPGTQTGHTVRLPDLGVPRLRGSGRGNIVVHINVETPTKLDDEQRELLEKLAALRGEEFAEGRVENRGGFFSRLKDHLNSR</sequence>
<dbReference type="CDD" id="cd10719">
    <property type="entry name" value="DnaJ_zf"/>
    <property type="match status" value="1"/>
</dbReference>
<dbReference type="RefSeq" id="WP_183663749.1">
    <property type="nucleotide sequence ID" value="NZ_BAAARH010000003.1"/>
</dbReference>
<name>A0A7W8TS78_9MICC</name>
<dbReference type="Proteomes" id="UP000580797">
    <property type="component" value="Unassembled WGS sequence"/>
</dbReference>
<comment type="similarity">
    <text evidence="9 11">Belongs to the DnaJ family.</text>
</comment>
<feature type="binding site" evidence="11">
    <location>
        <position position="186"/>
    </location>
    <ligand>
        <name>Zn(2+)</name>
        <dbReference type="ChEBI" id="CHEBI:29105"/>
        <label>2</label>
    </ligand>
</feature>
<feature type="domain" description="J" evidence="13">
    <location>
        <begin position="3"/>
        <end position="67"/>
    </location>
</feature>
<dbReference type="GO" id="GO:0009408">
    <property type="term" value="P:response to heat"/>
    <property type="evidence" value="ECO:0007669"/>
    <property type="project" value="InterPro"/>
</dbReference>
<dbReference type="InterPro" id="IPR002939">
    <property type="entry name" value="DnaJ_C"/>
</dbReference>
<dbReference type="NCBIfam" id="TIGR02349">
    <property type="entry name" value="DnaJ_bact"/>
    <property type="match status" value="1"/>
</dbReference>
<dbReference type="GO" id="GO:0008270">
    <property type="term" value="F:zinc ion binding"/>
    <property type="evidence" value="ECO:0007669"/>
    <property type="project" value="UniProtKB-UniRule"/>
</dbReference>
<evidence type="ECO:0000259" key="13">
    <source>
        <dbReference type="PROSITE" id="PS50076"/>
    </source>
</evidence>
<dbReference type="AlphaFoldDB" id="A0A7W8TS78"/>
<feature type="binding site" evidence="11">
    <location>
        <position position="157"/>
    </location>
    <ligand>
        <name>Zn(2+)</name>
        <dbReference type="ChEBI" id="CHEBI:29105"/>
        <label>2</label>
    </ligand>
</feature>
<keyword evidence="7 11" id="KW-0346">Stress response</keyword>
<dbReference type="GO" id="GO:0006260">
    <property type="term" value="P:DNA replication"/>
    <property type="evidence" value="ECO:0007669"/>
    <property type="project" value="UniProtKB-KW"/>
</dbReference>
<dbReference type="InterPro" id="IPR012724">
    <property type="entry name" value="DnaJ"/>
</dbReference>
<evidence type="ECO:0000256" key="8">
    <source>
        <dbReference type="ARBA" id="ARBA00023186"/>
    </source>
</evidence>
<evidence type="ECO:0000256" key="2">
    <source>
        <dbReference type="ARBA" id="ARBA00022705"/>
    </source>
</evidence>
<dbReference type="SMART" id="SM00271">
    <property type="entry name" value="DnaJ"/>
    <property type="match status" value="1"/>
</dbReference>
<dbReference type="PROSITE" id="PS50076">
    <property type="entry name" value="DNAJ_2"/>
    <property type="match status" value="1"/>
</dbReference>
<dbReference type="PRINTS" id="PR00625">
    <property type="entry name" value="JDOMAIN"/>
</dbReference>
<evidence type="ECO:0000256" key="12">
    <source>
        <dbReference type="PROSITE-ProRule" id="PRU00546"/>
    </source>
</evidence>
<feature type="zinc finger region" description="CR-type" evidence="12">
    <location>
        <begin position="127"/>
        <end position="209"/>
    </location>
</feature>
<evidence type="ECO:0000313" key="16">
    <source>
        <dbReference type="Proteomes" id="UP000580797"/>
    </source>
</evidence>
<dbReference type="CDD" id="cd10747">
    <property type="entry name" value="DnaJ_C"/>
    <property type="match status" value="1"/>
</dbReference>
<dbReference type="InterPro" id="IPR001305">
    <property type="entry name" value="HSP_DnaJ_Cys-rich_dom"/>
</dbReference>
<evidence type="ECO:0000256" key="9">
    <source>
        <dbReference type="ARBA" id="ARBA00061004"/>
    </source>
</evidence>
<feature type="binding site" evidence="11">
    <location>
        <position position="143"/>
    </location>
    <ligand>
        <name>Zn(2+)</name>
        <dbReference type="ChEBI" id="CHEBI:29105"/>
        <label>1</label>
    </ligand>
</feature>
<dbReference type="Gene3D" id="2.60.260.20">
    <property type="entry name" value="Urease metallochaperone UreE, N-terminal domain"/>
    <property type="match status" value="2"/>
</dbReference>
<dbReference type="InterPro" id="IPR036410">
    <property type="entry name" value="HSP_DnaJ_Cys-rich_dom_sf"/>
</dbReference>
<gene>
    <name evidence="11" type="primary">dnaJ</name>
    <name evidence="15" type="ORF">HD598_000631</name>
</gene>
<comment type="subunit">
    <text evidence="11">Homodimer.</text>
</comment>
<dbReference type="FunFam" id="2.10.230.10:FF:000002">
    <property type="entry name" value="Molecular chaperone DnaJ"/>
    <property type="match status" value="1"/>
</dbReference>
<comment type="domain">
    <text evidence="11">The J domain is necessary and sufficient to stimulate DnaK ATPase activity. Zinc center 1 plays an important role in the autonomous, DnaK-independent chaperone activity of DnaJ. Zinc center 2 is essential for interaction with DnaK and for DnaJ activity.</text>
</comment>
<evidence type="ECO:0000256" key="1">
    <source>
        <dbReference type="ARBA" id="ARBA00022490"/>
    </source>
</evidence>
<evidence type="ECO:0000259" key="14">
    <source>
        <dbReference type="PROSITE" id="PS51188"/>
    </source>
</evidence>
<dbReference type="FunFam" id="2.60.260.20:FF:000005">
    <property type="entry name" value="Chaperone protein dnaJ 1, mitochondrial"/>
    <property type="match status" value="1"/>
</dbReference>
<keyword evidence="5 11" id="KW-0863">Zinc-finger</keyword>
<dbReference type="PANTHER" id="PTHR43096:SF48">
    <property type="entry name" value="CHAPERONE PROTEIN DNAJ"/>
    <property type="match status" value="1"/>
</dbReference>
<evidence type="ECO:0000256" key="3">
    <source>
        <dbReference type="ARBA" id="ARBA00022723"/>
    </source>
</evidence>